<organism evidence="1 2">
    <name type="scientific">Trichosporon asahii var. asahii (strain ATCC 90039 / CBS 2479 / JCM 2466 / KCTC 7840 / NBRC 103889/ NCYC 2677 / UAMH 7654)</name>
    <name type="common">Yeast</name>
    <dbReference type="NCBI Taxonomy" id="1186058"/>
    <lineage>
        <taxon>Eukaryota</taxon>
        <taxon>Fungi</taxon>
        <taxon>Dikarya</taxon>
        <taxon>Basidiomycota</taxon>
        <taxon>Agaricomycotina</taxon>
        <taxon>Tremellomycetes</taxon>
        <taxon>Trichosporonales</taxon>
        <taxon>Trichosporonaceae</taxon>
        <taxon>Trichosporon</taxon>
    </lineage>
</organism>
<dbReference type="OrthoDB" id="2831072at2759"/>
<dbReference type="InterPro" id="IPR029069">
    <property type="entry name" value="HotDog_dom_sf"/>
</dbReference>
<dbReference type="EMBL" id="ALBS01000195">
    <property type="protein sequence ID" value="EJT48683.1"/>
    <property type="molecule type" value="Genomic_DNA"/>
</dbReference>
<dbReference type="Proteomes" id="UP000002748">
    <property type="component" value="Unassembled WGS sequence"/>
</dbReference>
<gene>
    <name evidence="1" type="ORF">A1Q1_02320</name>
</gene>
<dbReference type="RefSeq" id="XP_014180740.1">
    <property type="nucleotide sequence ID" value="XM_014325265.1"/>
</dbReference>
<dbReference type="VEuPathDB" id="FungiDB:A1Q1_02320"/>
<dbReference type="SUPFAM" id="SSF54637">
    <property type="entry name" value="Thioesterase/thiol ester dehydrase-isomerase"/>
    <property type="match status" value="1"/>
</dbReference>
<dbReference type="AlphaFoldDB" id="J5QR80"/>
<reference evidence="1 2" key="1">
    <citation type="journal article" date="2012" name="Eukaryot. Cell">
        <title>Draft genome sequence of CBS 2479, the standard type strain of Trichosporon asahii.</title>
        <authorList>
            <person name="Yang R.Y."/>
            <person name="Li H.T."/>
            <person name="Zhu H."/>
            <person name="Zhou G.P."/>
            <person name="Wang M."/>
            <person name="Wang L."/>
        </authorList>
    </citation>
    <scope>NUCLEOTIDE SEQUENCE [LARGE SCALE GENOMIC DNA]</scope>
    <source>
        <strain evidence="2">ATCC 90039 / CBS 2479 / JCM 2466 / KCTC 7840 / NCYC 2677 / UAMH 7654</strain>
    </source>
</reference>
<protein>
    <recommendedName>
        <fullName evidence="3">Thioesterase domain-containing protein</fullName>
    </recommendedName>
</protein>
<evidence type="ECO:0000313" key="2">
    <source>
        <dbReference type="Proteomes" id="UP000002748"/>
    </source>
</evidence>
<sequence length="123" mass="13174">MGSNSNMIPATQEDKDAFQQGMLSNYSKGMIKDIEPYAYDPIPAVNAKGGRNVDGWRSVFVATVQKDWTNGLGNLHGAAAAWIVDVISSVAIAPLATDTWWGPPMLTGVSLAIDMLYFNAAPV</sequence>
<comment type="caution">
    <text evidence="1">The sequence shown here is derived from an EMBL/GenBank/DDBJ whole genome shotgun (WGS) entry which is preliminary data.</text>
</comment>
<name>J5QR80_TRIAS</name>
<evidence type="ECO:0000313" key="1">
    <source>
        <dbReference type="EMBL" id="EJT48683.1"/>
    </source>
</evidence>
<evidence type="ECO:0008006" key="3">
    <source>
        <dbReference type="Google" id="ProtNLM"/>
    </source>
</evidence>
<dbReference type="GeneID" id="25985834"/>
<dbReference type="Gene3D" id="3.10.129.10">
    <property type="entry name" value="Hotdog Thioesterase"/>
    <property type="match status" value="1"/>
</dbReference>
<proteinExistence type="predicted"/>
<dbReference type="HOGENOM" id="CLU_2016827_0_0_1"/>
<accession>J5QR80</accession>
<dbReference type="KEGG" id="tasa:A1Q1_02320"/>